<dbReference type="Pfam" id="PF21098">
    <property type="entry name" value="PH-GRAM_MTMR6-like"/>
    <property type="match status" value="1"/>
</dbReference>
<proteinExistence type="predicted"/>
<name>A0A7M7M530_VARDE</name>
<dbReference type="Gene3D" id="2.30.29.30">
    <property type="entry name" value="Pleckstrin-homology domain (PH domain)/Phosphotyrosine-binding domain (PTB)"/>
    <property type="match status" value="1"/>
</dbReference>
<dbReference type="EnsemblMetazoa" id="XM_022793990">
    <property type="protein sequence ID" value="XP_022649725"/>
    <property type="gene ID" value="LOC111245514"/>
</dbReference>
<reference evidence="2" key="1">
    <citation type="submission" date="2021-01" db="UniProtKB">
        <authorList>
            <consortium name="EnsemblMetazoa"/>
        </authorList>
    </citation>
    <scope>IDENTIFICATION</scope>
</reference>
<evidence type="ECO:0000313" key="3">
    <source>
        <dbReference type="Proteomes" id="UP000594260"/>
    </source>
</evidence>
<feature type="domain" description="MTMR6-9 GRAM" evidence="1">
    <location>
        <begin position="83"/>
        <end position="130"/>
    </location>
</feature>
<evidence type="ECO:0000313" key="2">
    <source>
        <dbReference type="EnsemblMetazoa" id="XP_022649725"/>
    </source>
</evidence>
<evidence type="ECO:0000259" key="1">
    <source>
        <dbReference type="Pfam" id="PF21098"/>
    </source>
</evidence>
<protein>
    <recommendedName>
        <fullName evidence="1">MTMR6-9 GRAM domain-containing protein</fullName>
    </recommendedName>
</protein>
<keyword evidence="3" id="KW-1185">Reference proteome</keyword>
<organism evidence="2 3">
    <name type="scientific">Varroa destructor</name>
    <name type="common">Honeybee mite</name>
    <dbReference type="NCBI Taxonomy" id="109461"/>
    <lineage>
        <taxon>Eukaryota</taxon>
        <taxon>Metazoa</taxon>
        <taxon>Ecdysozoa</taxon>
        <taxon>Arthropoda</taxon>
        <taxon>Chelicerata</taxon>
        <taxon>Arachnida</taxon>
        <taxon>Acari</taxon>
        <taxon>Parasitiformes</taxon>
        <taxon>Mesostigmata</taxon>
        <taxon>Gamasina</taxon>
        <taxon>Dermanyssoidea</taxon>
        <taxon>Varroidae</taxon>
        <taxon>Varroa</taxon>
    </lineage>
</organism>
<dbReference type="AlphaFoldDB" id="A0A7M7M530"/>
<sequence>MLSLPRCRPFYCCCFTILHPGILAFHTILRMYECWIGSMRRSIRWDLCSSPQRTSFSMTLNDAARPGCFTCIYSNTISTFRCSAKSMEKQALTTSGCPLVVRSKNFLSVTFLIPAERQCHDIYQSLLQLSQSVCTSIKQAVRQSELFSLVYQCTYTNYTASTIRHAAKIYPRHSGGTSSRLRKSSNDRECLISSGSKATLIQTIR</sequence>
<accession>A0A7M7M530</accession>
<dbReference type="InterPro" id="IPR011993">
    <property type="entry name" value="PH-like_dom_sf"/>
</dbReference>
<dbReference type="InterPro" id="IPR048994">
    <property type="entry name" value="PH-GRAM_MTMR6-9"/>
</dbReference>
<dbReference type="RefSeq" id="XP_022649725.1">
    <property type="nucleotide sequence ID" value="XM_022793990.1"/>
</dbReference>
<dbReference type="GeneID" id="111245514"/>
<dbReference type="Proteomes" id="UP000594260">
    <property type="component" value="Unplaced"/>
</dbReference>